<name>A0A811N413_9POAL</name>
<keyword evidence="2" id="KW-1185">Reference proteome</keyword>
<dbReference type="OrthoDB" id="339325at2759"/>
<dbReference type="PANTHER" id="PTHR45927:SF6">
    <property type="entry name" value="PROTEIN LYK5"/>
    <property type="match status" value="1"/>
</dbReference>
<dbReference type="Gene3D" id="1.10.510.10">
    <property type="entry name" value="Transferase(Phosphotransferase) domain 1"/>
    <property type="match status" value="1"/>
</dbReference>
<comment type="caution">
    <text evidence="1">The sequence shown here is derived from an EMBL/GenBank/DDBJ whole genome shotgun (WGS) entry which is preliminary data.</text>
</comment>
<evidence type="ECO:0000313" key="2">
    <source>
        <dbReference type="Proteomes" id="UP000604825"/>
    </source>
</evidence>
<dbReference type="SUPFAM" id="SSF56112">
    <property type="entry name" value="Protein kinase-like (PK-like)"/>
    <property type="match status" value="1"/>
</dbReference>
<dbReference type="AlphaFoldDB" id="A0A811N413"/>
<dbReference type="PANTHER" id="PTHR45927">
    <property type="entry name" value="LYSM-DOMAIN RECEPTOR-LIKE KINASE-RELATED"/>
    <property type="match status" value="1"/>
</dbReference>
<evidence type="ECO:0000313" key="1">
    <source>
        <dbReference type="EMBL" id="CAD6218747.1"/>
    </source>
</evidence>
<dbReference type="InterPro" id="IPR052611">
    <property type="entry name" value="Plant_RLK_LysM"/>
</dbReference>
<sequence length="99" mass="10457">MSSFELACAVTAADGGAQLTHHVVGTQGYLTPECLKNSLITPKVGVFGGILLELLSGKDAAFVDDAGEETLLWESSEEALVDTEGQTLAFSRGDGERRR</sequence>
<protein>
    <recommendedName>
        <fullName evidence="3">Protein kinase domain-containing protein</fullName>
    </recommendedName>
</protein>
<dbReference type="Proteomes" id="UP000604825">
    <property type="component" value="Unassembled WGS sequence"/>
</dbReference>
<proteinExistence type="predicted"/>
<accession>A0A811N413</accession>
<dbReference type="InterPro" id="IPR011009">
    <property type="entry name" value="Kinase-like_dom_sf"/>
</dbReference>
<gene>
    <name evidence="1" type="ORF">NCGR_LOCUS12598</name>
</gene>
<evidence type="ECO:0008006" key="3">
    <source>
        <dbReference type="Google" id="ProtNLM"/>
    </source>
</evidence>
<dbReference type="EMBL" id="CAJGYO010000003">
    <property type="protein sequence ID" value="CAD6218747.1"/>
    <property type="molecule type" value="Genomic_DNA"/>
</dbReference>
<reference evidence="1" key="1">
    <citation type="submission" date="2020-10" db="EMBL/GenBank/DDBJ databases">
        <authorList>
            <person name="Han B."/>
            <person name="Lu T."/>
            <person name="Zhao Q."/>
            <person name="Huang X."/>
            <person name="Zhao Y."/>
        </authorList>
    </citation>
    <scope>NUCLEOTIDE SEQUENCE</scope>
</reference>
<organism evidence="1 2">
    <name type="scientific">Miscanthus lutarioriparius</name>
    <dbReference type="NCBI Taxonomy" id="422564"/>
    <lineage>
        <taxon>Eukaryota</taxon>
        <taxon>Viridiplantae</taxon>
        <taxon>Streptophyta</taxon>
        <taxon>Embryophyta</taxon>
        <taxon>Tracheophyta</taxon>
        <taxon>Spermatophyta</taxon>
        <taxon>Magnoliopsida</taxon>
        <taxon>Liliopsida</taxon>
        <taxon>Poales</taxon>
        <taxon>Poaceae</taxon>
        <taxon>PACMAD clade</taxon>
        <taxon>Panicoideae</taxon>
        <taxon>Andropogonodae</taxon>
        <taxon>Andropogoneae</taxon>
        <taxon>Saccharinae</taxon>
        <taxon>Miscanthus</taxon>
    </lineage>
</organism>